<evidence type="ECO:0000259" key="8">
    <source>
        <dbReference type="Pfam" id="PF01529"/>
    </source>
</evidence>
<keyword evidence="4 7" id="KW-1133">Transmembrane helix</keyword>
<evidence type="ECO:0000313" key="10">
    <source>
        <dbReference type="Proteomes" id="UP000246464"/>
    </source>
</evidence>
<evidence type="ECO:0000313" key="9">
    <source>
        <dbReference type="EMBL" id="AWP00936.1"/>
    </source>
</evidence>
<evidence type="ECO:0000256" key="4">
    <source>
        <dbReference type="ARBA" id="ARBA00022989"/>
    </source>
</evidence>
<dbReference type="GO" id="GO:0016020">
    <property type="term" value="C:membrane"/>
    <property type="evidence" value="ECO:0007669"/>
    <property type="project" value="UniProtKB-SubCell"/>
</dbReference>
<dbReference type="PROSITE" id="PS50216">
    <property type="entry name" value="DHHC"/>
    <property type="match status" value="1"/>
</dbReference>
<dbReference type="Pfam" id="PF01529">
    <property type="entry name" value="DHHC"/>
    <property type="match status" value="1"/>
</dbReference>
<dbReference type="Proteomes" id="UP000246464">
    <property type="component" value="Chromosome 4"/>
</dbReference>
<feature type="transmembrane region" description="Helical" evidence="7">
    <location>
        <begin position="250"/>
        <end position="270"/>
    </location>
</feature>
<dbReference type="GO" id="GO:0005783">
    <property type="term" value="C:endoplasmic reticulum"/>
    <property type="evidence" value="ECO:0007669"/>
    <property type="project" value="TreeGrafter"/>
</dbReference>
<feature type="domain" description="Palmitoyltransferase DHHC" evidence="8">
    <location>
        <begin position="159"/>
        <end position="287"/>
    </location>
</feature>
<comment type="domain">
    <text evidence="7">The DHHC domain is required for palmitoyltransferase activity.</text>
</comment>
<feature type="transmembrane region" description="Helical" evidence="7">
    <location>
        <begin position="209"/>
        <end position="230"/>
    </location>
</feature>
<evidence type="ECO:0000256" key="3">
    <source>
        <dbReference type="ARBA" id="ARBA00022692"/>
    </source>
</evidence>
<evidence type="ECO:0000256" key="2">
    <source>
        <dbReference type="ARBA" id="ARBA00022679"/>
    </source>
</evidence>
<feature type="transmembrane region" description="Helical" evidence="7">
    <location>
        <begin position="114"/>
        <end position="136"/>
    </location>
</feature>
<dbReference type="InterPro" id="IPR001594">
    <property type="entry name" value="Palmitoyltrfase_DHHC"/>
</dbReference>
<proteinExistence type="inferred from homology"/>
<name>A0A2U9BAT8_SCOMX</name>
<gene>
    <name evidence="9" type="ORF">SMAX5B_004385</name>
</gene>
<protein>
    <recommendedName>
        <fullName evidence="7">Palmitoyltransferase</fullName>
        <ecNumber evidence="7">2.3.1.225</ecNumber>
    </recommendedName>
</protein>
<evidence type="ECO:0000256" key="7">
    <source>
        <dbReference type="RuleBase" id="RU079119"/>
    </source>
</evidence>
<evidence type="ECO:0000256" key="5">
    <source>
        <dbReference type="ARBA" id="ARBA00023136"/>
    </source>
</evidence>
<dbReference type="GO" id="GO:0019706">
    <property type="term" value="F:protein-cysteine S-palmitoyltransferase activity"/>
    <property type="evidence" value="ECO:0007669"/>
    <property type="project" value="UniProtKB-EC"/>
</dbReference>
<dbReference type="EMBL" id="CP026246">
    <property type="protein sequence ID" value="AWP00936.1"/>
    <property type="molecule type" value="Genomic_DNA"/>
</dbReference>
<keyword evidence="10" id="KW-1185">Reference proteome</keyword>
<evidence type="ECO:0000256" key="1">
    <source>
        <dbReference type="ARBA" id="ARBA00004141"/>
    </source>
</evidence>
<sequence length="336" mass="38369">MSLRRKRNASDAQSKEHFGQGWQQTVFPVAGAALRSAAHLSTTVASSCRDRLGHNRKLGVSPGVPAAMKLRLHFVVDPTGWLCIGLVFGIWLYNTFFIPTLVLLPHYNQGHIPWAAVVCEYGGYYVASALCMAALFRASTADPGRLPVDPHIPHSEREHWELCNKCNLMRPKRSHHCSRCGHCVRRMDHHCPWINNCVGEDNHWLFLQLCFYAQVLSLYTLVLDFCQYYYFQPLTGLDQEKFTTRHELALLRVSTLMGLVMFGGMTSLFYTQMTGILSDTTTIEKMAQFSNEIYGSKRSWQWALAEVCGTRWKLLWLIPLRARQALQAGHHFRTHV</sequence>
<dbReference type="EC" id="2.3.1.225" evidence="7"/>
<feature type="transmembrane region" description="Helical" evidence="7">
    <location>
        <begin position="79"/>
        <end position="102"/>
    </location>
</feature>
<comment type="similarity">
    <text evidence="7">Belongs to the DHHC palmitoyltransferase family.</text>
</comment>
<dbReference type="PANTHER" id="PTHR22883:SF11">
    <property type="entry name" value="PALMITOYLTRANSFERASE ZDHHC21"/>
    <property type="match status" value="1"/>
</dbReference>
<organism evidence="9 10">
    <name type="scientific">Scophthalmus maximus</name>
    <name type="common">Turbot</name>
    <name type="synonym">Psetta maxima</name>
    <dbReference type="NCBI Taxonomy" id="52904"/>
    <lineage>
        <taxon>Eukaryota</taxon>
        <taxon>Metazoa</taxon>
        <taxon>Chordata</taxon>
        <taxon>Craniata</taxon>
        <taxon>Vertebrata</taxon>
        <taxon>Euteleostomi</taxon>
        <taxon>Actinopterygii</taxon>
        <taxon>Neopterygii</taxon>
        <taxon>Teleostei</taxon>
        <taxon>Neoteleostei</taxon>
        <taxon>Acanthomorphata</taxon>
        <taxon>Carangaria</taxon>
        <taxon>Pleuronectiformes</taxon>
        <taxon>Pleuronectoidei</taxon>
        <taxon>Scophthalmidae</taxon>
        <taxon>Scophthalmus</taxon>
    </lineage>
</organism>
<keyword evidence="3 7" id="KW-0812">Transmembrane</keyword>
<comment type="catalytic activity">
    <reaction evidence="7">
        <text>L-cysteinyl-[protein] + hexadecanoyl-CoA = S-hexadecanoyl-L-cysteinyl-[protein] + CoA</text>
        <dbReference type="Rhea" id="RHEA:36683"/>
        <dbReference type="Rhea" id="RHEA-COMP:10131"/>
        <dbReference type="Rhea" id="RHEA-COMP:11032"/>
        <dbReference type="ChEBI" id="CHEBI:29950"/>
        <dbReference type="ChEBI" id="CHEBI:57287"/>
        <dbReference type="ChEBI" id="CHEBI:57379"/>
        <dbReference type="ChEBI" id="CHEBI:74151"/>
        <dbReference type="EC" id="2.3.1.225"/>
    </reaction>
</comment>
<evidence type="ECO:0000256" key="6">
    <source>
        <dbReference type="ARBA" id="ARBA00023315"/>
    </source>
</evidence>
<dbReference type="PANTHER" id="PTHR22883">
    <property type="entry name" value="ZINC FINGER DHHC DOMAIN CONTAINING PROTEIN"/>
    <property type="match status" value="1"/>
</dbReference>
<dbReference type="InterPro" id="IPR039859">
    <property type="entry name" value="PFA4/ZDH16/20/ERF2-like"/>
</dbReference>
<dbReference type="AlphaFoldDB" id="A0A2U9BAT8"/>
<comment type="subcellular location">
    <subcellularLocation>
        <location evidence="1">Membrane</location>
        <topology evidence="1">Multi-pass membrane protein</topology>
    </subcellularLocation>
</comment>
<keyword evidence="6 7" id="KW-0012">Acyltransferase</keyword>
<keyword evidence="2 7" id="KW-0808">Transferase</keyword>
<dbReference type="STRING" id="52904.ENSSMAP00000031267"/>
<dbReference type="GO" id="GO:0005794">
    <property type="term" value="C:Golgi apparatus"/>
    <property type="evidence" value="ECO:0007669"/>
    <property type="project" value="TreeGrafter"/>
</dbReference>
<accession>A0A2U9BAT8</accession>
<keyword evidence="5 7" id="KW-0472">Membrane</keyword>
<reference evidence="9 10" key="1">
    <citation type="submission" date="2017-12" db="EMBL/GenBank/DDBJ databases">
        <title>Integrating genomic resources of turbot (Scophthalmus maximus) in depth evaluation of genetic and physical mapping variation across individuals.</title>
        <authorList>
            <person name="Martinez P."/>
        </authorList>
    </citation>
    <scope>NUCLEOTIDE SEQUENCE [LARGE SCALE GENOMIC DNA]</scope>
</reference>
<dbReference type="GO" id="GO:0006612">
    <property type="term" value="P:protein targeting to membrane"/>
    <property type="evidence" value="ECO:0007669"/>
    <property type="project" value="TreeGrafter"/>
</dbReference>